<protein>
    <recommendedName>
        <fullName evidence="3">Preprotein translocase subunit SecA</fullName>
    </recommendedName>
</protein>
<dbReference type="SUPFAM" id="SSF103642">
    <property type="entry name" value="Sec-C motif"/>
    <property type="match status" value="1"/>
</dbReference>
<proteinExistence type="predicted"/>
<dbReference type="Pfam" id="PF02810">
    <property type="entry name" value="SEC-C"/>
    <property type="match status" value="1"/>
</dbReference>
<evidence type="ECO:0000313" key="1">
    <source>
        <dbReference type="EMBL" id="OPH56725.1"/>
    </source>
</evidence>
<accession>A0A1V4HIG6</accession>
<dbReference type="Gene3D" id="3.10.450.50">
    <property type="match status" value="1"/>
</dbReference>
<name>A0A1V4HIG6_9BACL</name>
<sequence>MKKTTELTWEEQVQFWQDELDLFNNELTNEGKLKQETIQKHLRNIDFLTTEFLVRYEFDYESLTGETIVEFLGYFYISKMLNSSKSDIIGYLPSIKKWAQFLKQNGRISPNQCAEVLEVCKHKDYFTDRFDQYMGAHSDAALSKWLRSNDIAAYLNREKAVSSPVKLQLVKPIAVNQKLLGLWTDGTNAVPKIVSDFQAFLSMLQTTKNTKLTTARKHLPRSFWKELDEELNWQLFYKPTLNQDQMPLFQFFFYVAVELGLLDDSKQKASATHQLSSYLALTEQEQTAVLLDTLWNKVQWVNLQETNEAGSPKSQTGRKGIAGVLADWAIGQDQDVNKEWKRHKLSGQIVEVSTDLFLMCLVSILTRFDLLTATFPAESEIKYAFQRTPIVMATTEAGNRVFRYFAGKEAAEPKKTPLIGSLPLAAAPQAIPVTNKIGRNDPCPCGSGKKYKKCCL</sequence>
<evidence type="ECO:0008006" key="3">
    <source>
        <dbReference type="Google" id="ProtNLM"/>
    </source>
</evidence>
<comment type="caution">
    <text evidence="1">The sequence shown here is derived from an EMBL/GenBank/DDBJ whole genome shotgun (WGS) entry which is preliminary data.</text>
</comment>
<gene>
    <name evidence="1" type="ORF">BC351_27710</name>
</gene>
<dbReference type="AlphaFoldDB" id="A0A1V4HIG6"/>
<dbReference type="InterPro" id="IPR004027">
    <property type="entry name" value="SEC_C_motif"/>
</dbReference>
<dbReference type="STRING" id="1469647.BC351_27710"/>
<reference evidence="2" key="1">
    <citation type="submission" date="2016-07" db="EMBL/GenBank/DDBJ databases">
        <authorList>
            <person name="Florea S."/>
            <person name="Webb J.S."/>
            <person name="Jaromczyk J."/>
            <person name="Schardl C.L."/>
        </authorList>
    </citation>
    <scope>NUCLEOTIDE SEQUENCE [LARGE SCALE GENOMIC DNA]</scope>
    <source>
        <strain evidence="2">CY1</strain>
    </source>
</reference>
<dbReference type="RefSeq" id="WP_244209076.1">
    <property type="nucleotide sequence ID" value="NZ_MBTG01000015.1"/>
</dbReference>
<keyword evidence="2" id="KW-1185">Reference proteome</keyword>
<dbReference type="Proteomes" id="UP000190626">
    <property type="component" value="Unassembled WGS sequence"/>
</dbReference>
<organism evidence="1 2">
    <name type="scientific">Paenibacillus ferrarius</name>
    <dbReference type="NCBI Taxonomy" id="1469647"/>
    <lineage>
        <taxon>Bacteria</taxon>
        <taxon>Bacillati</taxon>
        <taxon>Bacillota</taxon>
        <taxon>Bacilli</taxon>
        <taxon>Bacillales</taxon>
        <taxon>Paenibacillaceae</taxon>
        <taxon>Paenibacillus</taxon>
    </lineage>
</organism>
<dbReference type="EMBL" id="MBTG01000015">
    <property type="protein sequence ID" value="OPH56725.1"/>
    <property type="molecule type" value="Genomic_DNA"/>
</dbReference>
<evidence type="ECO:0000313" key="2">
    <source>
        <dbReference type="Proteomes" id="UP000190626"/>
    </source>
</evidence>